<evidence type="ECO:0000256" key="18">
    <source>
        <dbReference type="PROSITE-ProRule" id="PRU00047"/>
    </source>
</evidence>
<protein>
    <recommendedName>
        <fullName evidence="24">Retrovirus-related Pol polyprotein from transposon TNT 1-94</fullName>
    </recommendedName>
</protein>
<dbReference type="GO" id="GO:0005524">
    <property type="term" value="F:ATP binding"/>
    <property type="evidence" value="ECO:0007669"/>
    <property type="project" value="UniProtKB-KW"/>
</dbReference>
<evidence type="ECO:0000256" key="4">
    <source>
        <dbReference type="ARBA" id="ARBA00022722"/>
    </source>
</evidence>
<keyword evidence="6" id="KW-0547">Nucleotide-binding</keyword>
<evidence type="ECO:0008006" key="24">
    <source>
        <dbReference type="Google" id="ProtNLM"/>
    </source>
</evidence>
<keyword evidence="14" id="KW-0548">Nucleotidyltransferase</keyword>
<name>A0A6A3JQ67_9STRA</name>
<keyword evidence="7" id="KW-0064">Aspartyl protease</keyword>
<dbReference type="Pfam" id="PF14223">
    <property type="entry name" value="Retrotran_gag_2"/>
    <property type="match status" value="1"/>
</dbReference>
<dbReference type="Pfam" id="PF25597">
    <property type="entry name" value="SH3_retrovirus"/>
    <property type="match status" value="1"/>
</dbReference>
<evidence type="ECO:0000256" key="7">
    <source>
        <dbReference type="ARBA" id="ARBA00022750"/>
    </source>
</evidence>
<dbReference type="GO" id="GO:0003887">
    <property type="term" value="F:DNA-directed DNA polymerase activity"/>
    <property type="evidence" value="ECO:0007669"/>
    <property type="project" value="UniProtKB-KW"/>
</dbReference>
<feature type="compositionally biased region" description="Gly residues" evidence="19">
    <location>
        <begin position="401"/>
        <end position="413"/>
    </location>
</feature>
<feature type="compositionally biased region" description="Basic residues" evidence="19">
    <location>
        <begin position="992"/>
        <end position="1001"/>
    </location>
</feature>
<keyword evidence="8" id="KW-0255">Endonuclease</keyword>
<keyword evidence="2" id="KW-1188">Viral release from host cell</keyword>
<feature type="domain" description="CCHC-type" evidence="20">
    <location>
        <begin position="376"/>
        <end position="389"/>
    </location>
</feature>
<dbReference type="GO" id="GO:0015074">
    <property type="term" value="P:DNA integration"/>
    <property type="evidence" value="ECO:0007669"/>
    <property type="project" value="UniProtKB-KW"/>
</dbReference>
<keyword evidence="14" id="KW-0239">DNA-directed DNA polymerase</keyword>
<feature type="compositionally biased region" description="Low complexity" evidence="19">
    <location>
        <begin position="63"/>
        <end position="72"/>
    </location>
</feature>
<feature type="region of interest" description="Disordered" evidence="19">
    <location>
        <begin position="298"/>
        <end position="380"/>
    </location>
</feature>
<reference evidence="22 23" key="1">
    <citation type="submission" date="2018-09" db="EMBL/GenBank/DDBJ databases">
        <title>Genomic investigation of the strawberry pathogen Phytophthora fragariae indicates pathogenicity is determined by transcriptional variation in three key races.</title>
        <authorList>
            <person name="Adams T.M."/>
            <person name="Armitage A.D."/>
            <person name="Sobczyk M.K."/>
            <person name="Bates H.J."/>
            <person name="Dunwell J.M."/>
            <person name="Nellist C.F."/>
            <person name="Harrison R.J."/>
        </authorList>
    </citation>
    <scope>NUCLEOTIDE SEQUENCE [LARGE SCALE GENOMIC DNA]</scope>
    <source>
        <strain evidence="22 23">SCRP249</strain>
    </source>
</reference>
<feature type="region of interest" description="Disordered" evidence="19">
    <location>
        <begin position="1"/>
        <end position="112"/>
    </location>
</feature>
<evidence type="ECO:0000256" key="11">
    <source>
        <dbReference type="ARBA" id="ARBA00022842"/>
    </source>
</evidence>
<feature type="compositionally biased region" description="Low complexity" evidence="19">
    <location>
        <begin position="307"/>
        <end position="321"/>
    </location>
</feature>
<dbReference type="PANTHER" id="PTHR42648">
    <property type="entry name" value="TRANSPOSASE, PUTATIVE-RELATED"/>
    <property type="match status" value="1"/>
</dbReference>
<dbReference type="InterPro" id="IPR012337">
    <property type="entry name" value="RNaseH-like_sf"/>
</dbReference>
<evidence type="ECO:0000256" key="6">
    <source>
        <dbReference type="ARBA" id="ARBA00022741"/>
    </source>
</evidence>
<keyword evidence="12" id="KW-0229">DNA integration</keyword>
<dbReference type="InterPro" id="IPR001878">
    <property type="entry name" value="Znf_CCHC"/>
</dbReference>
<keyword evidence="14" id="KW-0808">Transferase</keyword>
<accession>A0A6A3JQ67</accession>
<keyword evidence="16" id="KW-0233">DNA recombination</keyword>
<feature type="compositionally biased region" description="Low complexity" evidence="19">
    <location>
        <begin position="33"/>
        <end position="55"/>
    </location>
</feature>
<feature type="domain" description="Integrase catalytic" evidence="21">
    <location>
        <begin position="646"/>
        <end position="814"/>
    </location>
</feature>
<feature type="compositionally biased region" description="Polar residues" evidence="19">
    <location>
        <begin position="326"/>
        <end position="360"/>
    </location>
</feature>
<keyword evidence="4" id="KW-0540">Nuclease</keyword>
<evidence type="ECO:0000256" key="9">
    <source>
        <dbReference type="ARBA" id="ARBA00022801"/>
    </source>
</evidence>
<keyword evidence="3" id="KW-0645">Protease</keyword>
<keyword evidence="10" id="KW-0067">ATP-binding</keyword>
<keyword evidence="11" id="KW-0460">Magnesium</keyword>
<evidence type="ECO:0000256" key="16">
    <source>
        <dbReference type="ARBA" id="ARBA00023172"/>
    </source>
</evidence>
<evidence type="ECO:0000256" key="3">
    <source>
        <dbReference type="ARBA" id="ARBA00022670"/>
    </source>
</evidence>
<dbReference type="InterPro" id="IPR054722">
    <property type="entry name" value="PolX-like_BBD"/>
</dbReference>
<feature type="region of interest" description="Disordered" evidence="19">
    <location>
        <begin position="935"/>
        <end position="1001"/>
    </location>
</feature>
<keyword evidence="13" id="KW-0695">RNA-directed DNA polymerase</keyword>
<gene>
    <name evidence="22" type="ORF">PR001_g20082</name>
</gene>
<keyword evidence="5" id="KW-0479">Metal-binding</keyword>
<dbReference type="EMBL" id="QXFV01001938">
    <property type="protein sequence ID" value="KAE8995598.1"/>
    <property type="molecule type" value="Genomic_DNA"/>
</dbReference>
<feature type="region of interest" description="Disordered" evidence="19">
    <location>
        <begin position="393"/>
        <end position="423"/>
    </location>
</feature>
<dbReference type="Pfam" id="PF07727">
    <property type="entry name" value="RVT_2"/>
    <property type="match status" value="1"/>
</dbReference>
<dbReference type="GO" id="GO:0003676">
    <property type="term" value="F:nucleic acid binding"/>
    <property type="evidence" value="ECO:0007669"/>
    <property type="project" value="InterPro"/>
</dbReference>
<dbReference type="InterPro" id="IPR057670">
    <property type="entry name" value="SH3_retrovirus"/>
</dbReference>
<dbReference type="InterPro" id="IPR013103">
    <property type="entry name" value="RVT_2"/>
</dbReference>
<evidence type="ECO:0000256" key="12">
    <source>
        <dbReference type="ARBA" id="ARBA00022908"/>
    </source>
</evidence>
<comment type="function">
    <text evidence="1">The aspartyl protease (PR) mediates the proteolytic cleavages of the Gag and Gag-Pol polyproteins after assembly of the VLP.</text>
</comment>
<dbReference type="Gene3D" id="3.30.420.10">
    <property type="entry name" value="Ribonuclease H-like superfamily/Ribonuclease H"/>
    <property type="match status" value="1"/>
</dbReference>
<dbReference type="GO" id="GO:0006310">
    <property type="term" value="P:DNA recombination"/>
    <property type="evidence" value="ECO:0007669"/>
    <property type="project" value="UniProtKB-KW"/>
</dbReference>
<dbReference type="Pfam" id="PF13976">
    <property type="entry name" value="gag_pre-integrs"/>
    <property type="match status" value="1"/>
</dbReference>
<dbReference type="Proteomes" id="UP000429607">
    <property type="component" value="Unassembled WGS sequence"/>
</dbReference>
<dbReference type="PANTHER" id="PTHR42648:SF11">
    <property type="entry name" value="TRANSPOSON TY4-P GAG-POL POLYPROTEIN"/>
    <property type="match status" value="1"/>
</dbReference>
<dbReference type="PROSITE" id="PS50994">
    <property type="entry name" value="INTEGRASE"/>
    <property type="match status" value="1"/>
</dbReference>
<evidence type="ECO:0000256" key="14">
    <source>
        <dbReference type="ARBA" id="ARBA00022932"/>
    </source>
</evidence>
<dbReference type="PROSITE" id="PS50158">
    <property type="entry name" value="ZF_CCHC"/>
    <property type="match status" value="1"/>
</dbReference>
<dbReference type="InterPro" id="IPR025724">
    <property type="entry name" value="GAG-pre-integrase_dom"/>
</dbReference>
<keyword evidence="18" id="KW-0862">Zinc</keyword>
<evidence type="ECO:0000256" key="1">
    <source>
        <dbReference type="ARBA" id="ARBA00002180"/>
    </source>
</evidence>
<evidence type="ECO:0000256" key="17">
    <source>
        <dbReference type="ARBA" id="ARBA00023268"/>
    </source>
</evidence>
<dbReference type="SUPFAM" id="SSF56672">
    <property type="entry name" value="DNA/RNA polymerases"/>
    <property type="match status" value="1"/>
</dbReference>
<dbReference type="GO" id="GO:0004519">
    <property type="term" value="F:endonuclease activity"/>
    <property type="evidence" value="ECO:0007669"/>
    <property type="project" value="UniProtKB-KW"/>
</dbReference>
<dbReference type="InterPro" id="IPR043502">
    <property type="entry name" value="DNA/RNA_pol_sf"/>
</dbReference>
<feature type="compositionally biased region" description="Basic residues" evidence="19">
    <location>
        <begin position="75"/>
        <end position="103"/>
    </location>
</feature>
<dbReference type="InterPro" id="IPR001584">
    <property type="entry name" value="Integrase_cat-core"/>
</dbReference>
<evidence type="ECO:0000256" key="5">
    <source>
        <dbReference type="ARBA" id="ARBA00022723"/>
    </source>
</evidence>
<feature type="compositionally biased region" description="Basic and acidic residues" evidence="19">
    <location>
        <begin position="362"/>
        <end position="372"/>
    </location>
</feature>
<evidence type="ECO:0000259" key="20">
    <source>
        <dbReference type="PROSITE" id="PS50158"/>
    </source>
</evidence>
<organism evidence="22 23">
    <name type="scientific">Phytophthora rubi</name>
    <dbReference type="NCBI Taxonomy" id="129364"/>
    <lineage>
        <taxon>Eukaryota</taxon>
        <taxon>Sar</taxon>
        <taxon>Stramenopiles</taxon>
        <taxon>Oomycota</taxon>
        <taxon>Peronosporomycetes</taxon>
        <taxon>Peronosporales</taxon>
        <taxon>Peronosporaceae</taxon>
        <taxon>Phytophthora</taxon>
    </lineage>
</organism>
<evidence type="ECO:0000256" key="19">
    <source>
        <dbReference type="SAM" id="MobiDB-lite"/>
    </source>
</evidence>
<evidence type="ECO:0000259" key="21">
    <source>
        <dbReference type="PROSITE" id="PS50994"/>
    </source>
</evidence>
<evidence type="ECO:0000256" key="10">
    <source>
        <dbReference type="ARBA" id="ARBA00022840"/>
    </source>
</evidence>
<dbReference type="SUPFAM" id="SSF53098">
    <property type="entry name" value="Ribonuclease H-like"/>
    <property type="match status" value="1"/>
</dbReference>
<comment type="caution">
    <text evidence="22">The sequence shown here is derived from an EMBL/GenBank/DDBJ whole genome shotgun (WGS) entry which is preliminary data.</text>
</comment>
<evidence type="ECO:0000256" key="2">
    <source>
        <dbReference type="ARBA" id="ARBA00022612"/>
    </source>
</evidence>
<dbReference type="Pfam" id="PF22936">
    <property type="entry name" value="Pol_BBD"/>
    <property type="match status" value="1"/>
</dbReference>
<proteinExistence type="predicted"/>
<dbReference type="GO" id="GO:0006508">
    <property type="term" value="P:proteolysis"/>
    <property type="evidence" value="ECO:0007669"/>
    <property type="project" value="UniProtKB-KW"/>
</dbReference>
<keyword evidence="18" id="KW-0863">Zinc-finger</keyword>
<keyword evidence="17" id="KW-0511">Multifunctional enzyme</keyword>
<keyword evidence="9" id="KW-0378">Hydrolase</keyword>
<dbReference type="InterPro" id="IPR039537">
    <property type="entry name" value="Retrotran_Ty1/copia-like"/>
</dbReference>
<dbReference type="GO" id="GO:0004190">
    <property type="term" value="F:aspartic-type endopeptidase activity"/>
    <property type="evidence" value="ECO:0007669"/>
    <property type="project" value="UniProtKB-KW"/>
</dbReference>
<keyword evidence="15" id="KW-0917">Virion maturation</keyword>
<evidence type="ECO:0000313" key="23">
    <source>
        <dbReference type="Proteomes" id="UP000429607"/>
    </source>
</evidence>
<dbReference type="InterPro" id="IPR036397">
    <property type="entry name" value="RNaseH_sf"/>
</dbReference>
<dbReference type="GO" id="GO:0008270">
    <property type="term" value="F:zinc ion binding"/>
    <property type="evidence" value="ECO:0007669"/>
    <property type="project" value="UniProtKB-KW"/>
</dbReference>
<evidence type="ECO:0000313" key="22">
    <source>
        <dbReference type="EMBL" id="KAE8995598.1"/>
    </source>
</evidence>
<dbReference type="CDD" id="cd09272">
    <property type="entry name" value="RNase_HI_RT_Ty1"/>
    <property type="match status" value="1"/>
</dbReference>
<sequence>MVNVNSADSQQEQSDSDEEGSMEASSPGPPSGSQPDASESASSSHSSESSGSEGFDSGDSDTSDSGTSSSSAESKKKRKSSKRKRSSKKKQHKRQKRQHRSRSVPRDTTSLEVPKLTGADACELWRTMIELKLKVLKLWSLVVEDVVQDDTWSSAKKRRWDERWLKAQAVIAGSLGPRLAGRYRRLLVNCDPVQLFQEIEKEYNAGSAAKNDILIKTAMFVRKLVKGERVDTYIDDIMKSQEDLVVLGHPLDEAELARLLLTNSLEVFPDLSSELVGARMKSRDLEVGKVRGRLLAREQEENMRLPSASNASRNASSDQASHGAQPVSNPVFQFSNGPDRSIPRPNQNGGKHWQNRNSTNARRHESVKEAMQRRPCSKCGKLGHCHRDCWQNSNNRPQHGGSRGGQTKSGGKSGGRKEHSGPAMLVASFGGSHTQIQSDVAEWCLDSAATGNVCNDLSLFTSISTIGDGPEMLCASGNLVKINQVGCVELNIVNELTGRQEKRLLPDVYFVPEAPANLLSQDYLQTELKYFVSYSRDQSICYLSKKGMRLKFVKVNRLYRVWSPRDSSKQRAVVCSAIAKSKKATPLTVWHKRFDHASESTIVDMAKKQVARGLKIDKNEEGAEYLCLPCLHGKKVRMTYAERLHHASKPLRRLQVDCCTVNEPTIDGCTSFLLVVDEFSRYKWLFLLRQKSEAKQHIIALVNRLLVKYRDRKWRVEEIHSNQGGEFDNSDIQEYCDSEGITLTSTNGYTPQENGIVERANGIVLPKVRALLHMTNLPDLLWGEAALHVVYTLNVTATRVLGGLTPHEKFSGESPDVSCLRTWGSLCYYHIASGQRSKKKKLSSRMGTAIFASYSPSTRGYKVLDLSTGAVSTHRGGNLIFAEDYTVGRDYMEMLLANAYSHGDHELPARAPLVPMQMQIADVVRLDAVKESILVQQSQPERDQQPSQLPAAIEPTEAEQVVERQTRLGGLVPAPSAPKRTIAESDTVARHQVSRSGRKRKRSSRLHDFEVHFASHKLFKVLQCGLKALAQRRLHSRDVPVPKTYRQAARSKYASFWLAAIAEELESLRKHGVWIVVERSAAGEAAVITNKWVFTVKKDENGFVKRFKARLVVHGFKQKFGVNYNETFAPVIRFDTIRVAIYFAVQRGWSILQYDVKTAFLHGKLAENVFMEMPQGSGSPGNSAICQLIKSLYGLKQAPHVWNKTLHRHLVALGFVRLESDHGLYSLHEKGEIVMLLTVYVDDLLLMGESDRCQAVARKLAANFELVELGPVKYLLGVEVSIDREKGGVFFSQAGYVGEVLRRFHMNECHGVATPEATSAEVEPDSAKVEGDLPYREVVGALQYLVAGSRPDIAHVVRRLGQYMSCFTAVHYAQAKRVLRYLQATKQFGHSMIVTSSAKVDLLRIEAYSDADYANDKTDRQSVSGYVTMINGCVVSYGSRKQGLNAQSTMDAEYVAMNEGARDIMWLRGLCDELKWQYQLPTLWCDNTAAISLSKKPGKHNGSKHVENRFHYVRNLEDRDLLNVQHCRTDEMTADIMTKPLARVKFEYFRSLLGVVHRDEQGGGNWRVRPETKGVVVAWMMVSLQSKQGDGHP</sequence>
<dbReference type="GO" id="GO:0003964">
    <property type="term" value="F:RNA-directed DNA polymerase activity"/>
    <property type="evidence" value="ECO:0007669"/>
    <property type="project" value="UniProtKB-KW"/>
</dbReference>
<evidence type="ECO:0000256" key="13">
    <source>
        <dbReference type="ARBA" id="ARBA00022918"/>
    </source>
</evidence>
<evidence type="ECO:0000256" key="8">
    <source>
        <dbReference type="ARBA" id="ARBA00022759"/>
    </source>
</evidence>
<evidence type="ECO:0000256" key="15">
    <source>
        <dbReference type="ARBA" id="ARBA00023113"/>
    </source>
</evidence>